<dbReference type="eggNOG" id="ENOG50329TX">
    <property type="taxonomic scope" value="Bacteria"/>
</dbReference>
<keyword evidence="1" id="KW-0472">Membrane</keyword>
<dbReference type="EMBL" id="LNYI01000042">
    <property type="protein sequence ID" value="KTD20270.1"/>
    <property type="molecule type" value="Genomic_DNA"/>
</dbReference>
<dbReference type="PATRIC" id="fig|45067.4.peg.2011"/>
<dbReference type="STRING" id="45067.Llan_1921"/>
<feature type="transmembrane region" description="Helical" evidence="1">
    <location>
        <begin position="232"/>
        <end position="251"/>
    </location>
</feature>
<dbReference type="Proteomes" id="UP000054869">
    <property type="component" value="Unassembled WGS sequence"/>
</dbReference>
<feature type="transmembrane region" description="Helical" evidence="1">
    <location>
        <begin position="263"/>
        <end position="287"/>
    </location>
</feature>
<sequence>MARVGELLRKQGHFLLENETYAFLYIAMLALIPFASWLSAAIIALITLRKGWVSGFKGVVVGIVSLLVPSLMTLLSTAGIFNALMTFLPCFVMACVLRTTASWRVTAGLMVLLSLLGIALIHGLIPELISEQYRFIMAVLKELEREGTISGLLNNQEAFNPIIIANYVIGIQAVSILLSATASLMLARGVQARLFYPGGYRQEMLTFRASSWGVLLLLITAIGTYYESPLAISSLPILVVYYLCAGMSLGFNILTKGKGIGTFFLLLLPLVLLPFITLPIYVILGALDSLFNFRSRLLLKAG</sequence>
<comment type="caution">
    <text evidence="2">The sequence shown here is derived from an EMBL/GenBank/DDBJ whole genome shotgun (WGS) entry which is preliminary data.</text>
</comment>
<keyword evidence="1" id="KW-1133">Transmembrane helix</keyword>
<evidence type="ECO:0000256" key="1">
    <source>
        <dbReference type="SAM" id="Phobius"/>
    </source>
</evidence>
<feature type="transmembrane region" description="Helical" evidence="1">
    <location>
        <begin position="105"/>
        <end position="125"/>
    </location>
</feature>
<evidence type="ECO:0000313" key="2">
    <source>
        <dbReference type="EMBL" id="KTD20270.1"/>
    </source>
</evidence>
<name>A0A0W0VJJ2_9GAMM</name>
<evidence type="ECO:0000313" key="3">
    <source>
        <dbReference type="Proteomes" id="UP000054869"/>
    </source>
</evidence>
<keyword evidence="1" id="KW-0812">Transmembrane</keyword>
<organism evidence="2 3">
    <name type="scientific">Legionella lansingensis</name>
    <dbReference type="NCBI Taxonomy" id="45067"/>
    <lineage>
        <taxon>Bacteria</taxon>
        <taxon>Pseudomonadati</taxon>
        <taxon>Pseudomonadota</taxon>
        <taxon>Gammaproteobacteria</taxon>
        <taxon>Legionellales</taxon>
        <taxon>Legionellaceae</taxon>
        <taxon>Legionella</taxon>
    </lineage>
</organism>
<feature type="transmembrane region" description="Helical" evidence="1">
    <location>
        <begin position="22"/>
        <end position="48"/>
    </location>
</feature>
<accession>A0A0W0VJJ2</accession>
<proteinExistence type="predicted"/>
<protein>
    <submittedName>
        <fullName evidence="2">Membrane protein</fullName>
    </submittedName>
</protein>
<dbReference type="AlphaFoldDB" id="A0A0W0VJJ2"/>
<keyword evidence="3" id="KW-1185">Reference proteome</keyword>
<feature type="transmembrane region" description="Helical" evidence="1">
    <location>
        <begin position="162"/>
        <end position="186"/>
    </location>
</feature>
<dbReference type="OrthoDB" id="5659946at2"/>
<reference evidence="2 3" key="1">
    <citation type="submission" date="2015-11" db="EMBL/GenBank/DDBJ databases">
        <title>Genomic analysis of 38 Legionella species identifies large and diverse effector repertoires.</title>
        <authorList>
            <person name="Burstein D."/>
            <person name="Amaro F."/>
            <person name="Zusman T."/>
            <person name="Lifshitz Z."/>
            <person name="Cohen O."/>
            <person name="Gilbert J.A."/>
            <person name="Pupko T."/>
            <person name="Shuman H.A."/>
            <person name="Segal G."/>
        </authorList>
    </citation>
    <scope>NUCLEOTIDE SEQUENCE [LARGE SCALE GENOMIC DNA]</scope>
    <source>
        <strain evidence="2 3">ATCC 49751</strain>
    </source>
</reference>
<feature type="transmembrane region" description="Helical" evidence="1">
    <location>
        <begin position="207"/>
        <end position="226"/>
    </location>
</feature>
<dbReference type="RefSeq" id="WP_028373698.1">
    <property type="nucleotide sequence ID" value="NZ_CAAAJD010000023.1"/>
</dbReference>
<feature type="transmembrane region" description="Helical" evidence="1">
    <location>
        <begin position="55"/>
        <end position="74"/>
    </location>
</feature>
<gene>
    <name evidence="2" type="ORF">Llan_1921</name>
</gene>